<feature type="compositionally biased region" description="Low complexity" evidence="1">
    <location>
        <begin position="222"/>
        <end position="231"/>
    </location>
</feature>
<organism evidence="2 3">
    <name type="scientific">Bodo saltans</name>
    <name type="common">Flagellated protozoan</name>
    <dbReference type="NCBI Taxonomy" id="75058"/>
    <lineage>
        <taxon>Eukaryota</taxon>
        <taxon>Discoba</taxon>
        <taxon>Euglenozoa</taxon>
        <taxon>Kinetoplastea</taxon>
        <taxon>Metakinetoplastina</taxon>
        <taxon>Eubodonida</taxon>
        <taxon>Bodonidae</taxon>
        <taxon>Bodo</taxon>
    </lineage>
</organism>
<accession>A0A0S4JDG2</accession>
<feature type="compositionally biased region" description="Polar residues" evidence="1">
    <location>
        <begin position="107"/>
        <end position="120"/>
    </location>
</feature>
<evidence type="ECO:0000313" key="2">
    <source>
        <dbReference type="EMBL" id="CUG87241.1"/>
    </source>
</evidence>
<dbReference type="AlphaFoldDB" id="A0A0S4JDG2"/>
<feature type="compositionally biased region" description="Basic residues" evidence="1">
    <location>
        <begin position="123"/>
        <end position="135"/>
    </location>
</feature>
<feature type="region of interest" description="Disordered" evidence="1">
    <location>
        <begin position="213"/>
        <end position="234"/>
    </location>
</feature>
<feature type="compositionally biased region" description="Polar residues" evidence="1">
    <location>
        <begin position="67"/>
        <end position="90"/>
    </location>
</feature>
<dbReference type="VEuPathDB" id="TriTrypDB:BSAL_09335"/>
<feature type="compositionally biased region" description="Low complexity" evidence="1">
    <location>
        <begin position="56"/>
        <end position="66"/>
    </location>
</feature>
<protein>
    <submittedName>
        <fullName evidence="2">Uncharacterized protein</fullName>
    </submittedName>
</protein>
<name>A0A0S4JDG2_BODSA</name>
<evidence type="ECO:0000256" key="1">
    <source>
        <dbReference type="SAM" id="MobiDB-lite"/>
    </source>
</evidence>
<reference evidence="3" key="1">
    <citation type="submission" date="2015-09" db="EMBL/GenBank/DDBJ databases">
        <authorList>
            <consortium name="Pathogen Informatics"/>
        </authorList>
    </citation>
    <scope>NUCLEOTIDE SEQUENCE [LARGE SCALE GENOMIC DNA]</scope>
    <source>
        <strain evidence="3">Lake Konstanz</strain>
    </source>
</reference>
<dbReference type="Proteomes" id="UP000051952">
    <property type="component" value="Unassembled WGS sequence"/>
</dbReference>
<keyword evidence="3" id="KW-1185">Reference proteome</keyword>
<dbReference type="EMBL" id="CYKH01001477">
    <property type="protein sequence ID" value="CUG87241.1"/>
    <property type="molecule type" value="Genomic_DNA"/>
</dbReference>
<feature type="region of interest" description="Disordered" evidence="1">
    <location>
        <begin position="56"/>
        <end position="155"/>
    </location>
</feature>
<sequence length="260" mass="27143">MTYPSTLFELDEEVRYLKLGVVAHKPGGLSDDTKSRNIMGALLLHFVETNLDAGSSTGAASLASTTNKRQQQQDGPTMSRVSSFASSAHLRSQGIRSPPPRGLPVPSHQQRGNSPTTSEASLRRHTSHKSTHHSRSSPTDTSLGNGSPSSSAADYFQPKAPINAVAGASVEEEATSTIDALDSLDEYLVQWRDETDRRKQRSLLLATASRATGVASGGGAGASSPGPGQRSVPGESVANVKAIPAGGGNGRRKQASFVGV</sequence>
<gene>
    <name evidence="2" type="ORF">BSAL_09335</name>
</gene>
<proteinExistence type="predicted"/>
<feature type="compositionally biased region" description="Polar residues" evidence="1">
    <location>
        <begin position="140"/>
        <end position="152"/>
    </location>
</feature>
<evidence type="ECO:0000313" key="3">
    <source>
        <dbReference type="Proteomes" id="UP000051952"/>
    </source>
</evidence>
<feature type="region of interest" description="Disordered" evidence="1">
    <location>
        <begin position="241"/>
        <end position="260"/>
    </location>
</feature>